<dbReference type="PRINTS" id="PR00413">
    <property type="entry name" value="HADHALOGNASE"/>
</dbReference>
<dbReference type="AlphaFoldDB" id="A0A1M4YPQ9"/>
<proteinExistence type="inferred from homology"/>
<dbReference type="Pfam" id="PF00702">
    <property type="entry name" value="Hydrolase"/>
    <property type="match status" value="1"/>
</dbReference>
<dbReference type="Gene3D" id="3.40.50.1000">
    <property type="entry name" value="HAD superfamily/HAD-like"/>
    <property type="match status" value="1"/>
</dbReference>
<name>A0A1M4YPQ9_9BACT</name>
<keyword evidence="2" id="KW-0378">Hydrolase</keyword>
<dbReference type="STRING" id="1484053.SAMN05444274_103425"/>
<dbReference type="OrthoDB" id="9797743at2"/>
<evidence type="ECO:0000256" key="1">
    <source>
        <dbReference type="ARBA" id="ARBA00006171"/>
    </source>
</evidence>
<gene>
    <name evidence="2" type="ORF">SAMN05444274_103425</name>
</gene>
<dbReference type="InterPro" id="IPR010976">
    <property type="entry name" value="B-phosphoglucomutase_hydrolase"/>
</dbReference>
<accession>A0A1M4YPQ9</accession>
<evidence type="ECO:0000313" key="3">
    <source>
        <dbReference type="Proteomes" id="UP000184164"/>
    </source>
</evidence>
<dbReference type="PANTHER" id="PTHR43481">
    <property type="entry name" value="FRUCTOSE-1-PHOSPHATE PHOSPHATASE"/>
    <property type="match status" value="1"/>
</dbReference>
<dbReference type="RefSeq" id="WP_073000597.1">
    <property type="nucleotide sequence ID" value="NZ_FQUM01000003.1"/>
</dbReference>
<dbReference type="GO" id="GO:0050308">
    <property type="term" value="F:sugar-phosphatase activity"/>
    <property type="evidence" value="ECO:0007669"/>
    <property type="project" value="TreeGrafter"/>
</dbReference>
<dbReference type="InterPro" id="IPR023214">
    <property type="entry name" value="HAD_sf"/>
</dbReference>
<organism evidence="2 3">
    <name type="scientific">Mariniphaga anaerophila</name>
    <dbReference type="NCBI Taxonomy" id="1484053"/>
    <lineage>
        <taxon>Bacteria</taxon>
        <taxon>Pseudomonadati</taxon>
        <taxon>Bacteroidota</taxon>
        <taxon>Bacteroidia</taxon>
        <taxon>Marinilabiliales</taxon>
        <taxon>Prolixibacteraceae</taxon>
        <taxon>Mariniphaga</taxon>
    </lineage>
</organism>
<dbReference type="InterPro" id="IPR006439">
    <property type="entry name" value="HAD-SF_hydro_IA"/>
</dbReference>
<evidence type="ECO:0000313" key="2">
    <source>
        <dbReference type="EMBL" id="SHF07805.1"/>
    </source>
</evidence>
<keyword evidence="3" id="KW-1185">Reference proteome</keyword>
<dbReference type="SFLD" id="SFLDS00003">
    <property type="entry name" value="Haloacid_Dehalogenase"/>
    <property type="match status" value="1"/>
</dbReference>
<protein>
    <submittedName>
        <fullName evidence="2">Haloacid dehalogenase superfamily, subfamily IA, variant 3 with third motif having DD or ED/beta-phosphoglucomutase family hydrolase</fullName>
    </submittedName>
</protein>
<dbReference type="NCBIfam" id="TIGR02009">
    <property type="entry name" value="PGMB-YQAB-SF"/>
    <property type="match status" value="1"/>
</dbReference>
<sequence>MNRKQSFDFEAVVFDLDGVITKTAITHTAAWKKMFDDYLRTREKEHNEQFREFTQADYLAYVDGKPRYNGVASFLQSREISLPWGTPEDSTDAETVCGLGNRKNEAFNEVLKRDGAEVYPSSKQLLLDLQAAGVKLGVASSSKNCKAVLEAVNLLNVFGTRVDGIVSAELGLKGKPEPDIFTTACKNLDAKPENSIVVEDAVSGVQAGSKGGFGLTLGIAREANAYELQKNGADYVVTDLEEVNGVDGLNNLFLKFRKS</sequence>
<dbReference type="EMBL" id="FQUM01000003">
    <property type="protein sequence ID" value="SHF07805.1"/>
    <property type="molecule type" value="Genomic_DNA"/>
</dbReference>
<dbReference type="SFLD" id="SFLDG01129">
    <property type="entry name" value="C1.5:_HAD__Beta-PGM__Phosphata"/>
    <property type="match status" value="1"/>
</dbReference>
<dbReference type="Proteomes" id="UP000184164">
    <property type="component" value="Unassembled WGS sequence"/>
</dbReference>
<dbReference type="PANTHER" id="PTHR43481:SF4">
    <property type="entry name" value="GLYCEROL-1-PHOSPHATE PHOSPHOHYDROLASE 1-RELATED"/>
    <property type="match status" value="1"/>
</dbReference>
<dbReference type="NCBIfam" id="TIGR01509">
    <property type="entry name" value="HAD-SF-IA-v3"/>
    <property type="match status" value="1"/>
</dbReference>
<dbReference type="InterPro" id="IPR023198">
    <property type="entry name" value="PGP-like_dom2"/>
</dbReference>
<dbReference type="InterPro" id="IPR036412">
    <property type="entry name" value="HAD-like_sf"/>
</dbReference>
<comment type="similarity">
    <text evidence="1">Belongs to the HAD-like hydrolase superfamily. CbbY/CbbZ/Gph/YieH family.</text>
</comment>
<dbReference type="SUPFAM" id="SSF56784">
    <property type="entry name" value="HAD-like"/>
    <property type="match status" value="1"/>
</dbReference>
<dbReference type="InterPro" id="IPR051806">
    <property type="entry name" value="HAD-like_SPP"/>
</dbReference>
<dbReference type="Gene3D" id="1.10.150.240">
    <property type="entry name" value="Putative phosphatase, domain 2"/>
    <property type="match status" value="1"/>
</dbReference>
<reference evidence="2 3" key="1">
    <citation type="submission" date="2016-11" db="EMBL/GenBank/DDBJ databases">
        <authorList>
            <person name="Jaros S."/>
            <person name="Januszkiewicz K."/>
            <person name="Wedrychowicz H."/>
        </authorList>
    </citation>
    <scope>NUCLEOTIDE SEQUENCE [LARGE SCALE GENOMIC DNA]</scope>
    <source>
        <strain evidence="2 3">DSM 26910</strain>
    </source>
</reference>